<accession>A0ABP9V4C1</accession>
<keyword evidence="3" id="KW-1185">Reference proteome</keyword>
<gene>
    <name evidence="2" type="ORF">Rhal01_03698</name>
</gene>
<comment type="caution">
    <text evidence="2">The sequence shown here is derived from an EMBL/GenBank/DDBJ whole genome shotgun (WGS) entry which is preliminary data.</text>
</comment>
<reference evidence="2 3" key="1">
    <citation type="submission" date="2024-02" db="EMBL/GenBank/DDBJ databases">
        <title>Rubritalea halochordaticola NBRC 107102.</title>
        <authorList>
            <person name="Ichikawa N."/>
            <person name="Katano-Makiyama Y."/>
            <person name="Hidaka K."/>
        </authorList>
    </citation>
    <scope>NUCLEOTIDE SEQUENCE [LARGE SCALE GENOMIC DNA]</scope>
    <source>
        <strain evidence="2 3">NBRC 107102</strain>
    </source>
</reference>
<name>A0ABP9V4C1_9BACT</name>
<proteinExistence type="predicted"/>
<feature type="transmembrane region" description="Helical" evidence="1">
    <location>
        <begin position="21"/>
        <end position="43"/>
    </location>
</feature>
<evidence type="ECO:0000313" key="2">
    <source>
        <dbReference type="EMBL" id="GAA5497502.1"/>
    </source>
</evidence>
<protein>
    <submittedName>
        <fullName evidence="2">Uncharacterized protein</fullName>
    </submittedName>
</protein>
<sequence length="114" mass="13901">MRVSVTLPRMESLQEQRKTKWRKFAVITFWVVATYVLIFFLLFKVEHPLGHRDITLCRIRPQLAEHIHSEALSSSLYAVYFPMREWLGSYPVNLYNSRDRRYEHINQERLKQYR</sequence>
<evidence type="ECO:0000256" key="1">
    <source>
        <dbReference type="SAM" id="Phobius"/>
    </source>
</evidence>
<dbReference type="Proteomes" id="UP001424741">
    <property type="component" value="Unassembled WGS sequence"/>
</dbReference>
<dbReference type="EMBL" id="BAABRL010000016">
    <property type="protein sequence ID" value="GAA5497502.1"/>
    <property type="molecule type" value="Genomic_DNA"/>
</dbReference>
<evidence type="ECO:0000313" key="3">
    <source>
        <dbReference type="Proteomes" id="UP001424741"/>
    </source>
</evidence>
<organism evidence="2 3">
    <name type="scientific">Rubritalea halochordaticola</name>
    <dbReference type="NCBI Taxonomy" id="714537"/>
    <lineage>
        <taxon>Bacteria</taxon>
        <taxon>Pseudomonadati</taxon>
        <taxon>Verrucomicrobiota</taxon>
        <taxon>Verrucomicrobiia</taxon>
        <taxon>Verrucomicrobiales</taxon>
        <taxon>Rubritaleaceae</taxon>
        <taxon>Rubritalea</taxon>
    </lineage>
</organism>
<keyword evidence="1" id="KW-1133">Transmembrane helix</keyword>
<keyword evidence="1" id="KW-0472">Membrane</keyword>
<keyword evidence="1" id="KW-0812">Transmembrane</keyword>
<dbReference type="RefSeq" id="WP_346190007.1">
    <property type="nucleotide sequence ID" value="NZ_BAABRL010000016.1"/>
</dbReference>